<name>A0A2G5SFZ8_9PELO</name>
<proteinExistence type="predicted"/>
<dbReference type="AlphaFoldDB" id="A0A2G5SFZ8"/>
<evidence type="ECO:0000313" key="3">
    <source>
        <dbReference type="Proteomes" id="UP000230233"/>
    </source>
</evidence>
<sequence>MPGKVTIEVKDIGNYYADWERVDYISDLAWKQRDCVLALGKNEYHMKYTSFFLKARKVNLTKLDFREKENWEKKLNEMKDKRVAMIATDLFLESKMRVPKNVIVYWPPEDLNDVSKIIERIYETAEEKNRSYKLTFFVADRDEADYKKNLIDEMEKRGTKVPSWLKESLVKSLEPKKKSEAEDSELNTPSSSSSSESSTRKIYNEYGYIYDPKWNIYNGIFSQAFWDACRPGNKHLLPRKVKPSYWGTYVQKETSLVRMADGSFRIPNPYENDDELKNAMTNPPRAVMEVLPRPICSKVEEEQQKLADHRWIANKVGNTPAGQDVVARQYFFHRNFFTSCVD</sequence>
<feature type="region of interest" description="Disordered" evidence="1">
    <location>
        <begin position="175"/>
        <end position="197"/>
    </location>
</feature>
<evidence type="ECO:0000313" key="2">
    <source>
        <dbReference type="EMBL" id="PIC14004.1"/>
    </source>
</evidence>
<accession>A0A2G5SFZ8</accession>
<evidence type="ECO:0000256" key="1">
    <source>
        <dbReference type="SAM" id="MobiDB-lite"/>
    </source>
</evidence>
<gene>
    <name evidence="2" type="ORF">B9Z55_027330</name>
</gene>
<organism evidence="2 3">
    <name type="scientific">Caenorhabditis nigoni</name>
    <dbReference type="NCBI Taxonomy" id="1611254"/>
    <lineage>
        <taxon>Eukaryota</taxon>
        <taxon>Metazoa</taxon>
        <taxon>Ecdysozoa</taxon>
        <taxon>Nematoda</taxon>
        <taxon>Chromadorea</taxon>
        <taxon>Rhabditida</taxon>
        <taxon>Rhabditina</taxon>
        <taxon>Rhabditomorpha</taxon>
        <taxon>Rhabditoidea</taxon>
        <taxon>Rhabditidae</taxon>
        <taxon>Peloderinae</taxon>
        <taxon>Caenorhabditis</taxon>
    </lineage>
</organism>
<protein>
    <submittedName>
        <fullName evidence="2">Uncharacterized protein</fullName>
    </submittedName>
</protein>
<dbReference type="Proteomes" id="UP000230233">
    <property type="component" value="Unassembled WGS sequence"/>
</dbReference>
<keyword evidence="3" id="KW-1185">Reference proteome</keyword>
<comment type="caution">
    <text evidence="2">The sequence shown here is derived from an EMBL/GenBank/DDBJ whole genome shotgun (WGS) entry which is preliminary data.</text>
</comment>
<dbReference type="EMBL" id="PDUG01000009">
    <property type="protein sequence ID" value="PIC14004.1"/>
    <property type="molecule type" value="Genomic_DNA"/>
</dbReference>
<reference evidence="3" key="1">
    <citation type="submission" date="2017-10" db="EMBL/GenBank/DDBJ databases">
        <title>Rapid genome shrinkage in a self-fertile nematode reveals novel sperm competition proteins.</title>
        <authorList>
            <person name="Yin D."/>
            <person name="Schwarz E.M."/>
            <person name="Thomas C.G."/>
            <person name="Felde R.L."/>
            <person name="Korf I.F."/>
            <person name="Cutter A.D."/>
            <person name="Schartner C.M."/>
            <person name="Ralston E.J."/>
            <person name="Meyer B.J."/>
            <person name="Haag E.S."/>
        </authorList>
    </citation>
    <scope>NUCLEOTIDE SEQUENCE [LARGE SCALE GENOMIC DNA]</scope>
    <source>
        <strain evidence="3">JU1422</strain>
    </source>
</reference>